<accession>A0A1I6KQ74</accession>
<feature type="compositionally biased region" description="Low complexity" evidence="1">
    <location>
        <begin position="33"/>
        <end position="47"/>
    </location>
</feature>
<keyword evidence="3" id="KW-1185">Reference proteome</keyword>
<dbReference type="EMBL" id="FOZK01000001">
    <property type="protein sequence ID" value="SFR93366.1"/>
    <property type="molecule type" value="Genomic_DNA"/>
</dbReference>
<gene>
    <name evidence="2" type="ORF">SAMN05216559_1281</name>
</gene>
<evidence type="ECO:0000313" key="2">
    <source>
        <dbReference type="EMBL" id="SFR93366.1"/>
    </source>
</evidence>
<dbReference type="Proteomes" id="UP000199062">
    <property type="component" value="Unassembled WGS sequence"/>
</dbReference>
<name>A0A1I6KQ74_9EURY</name>
<reference evidence="2 3" key="1">
    <citation type="submission" date="2016-10" db="EMBL/GenBank/DDBJ databases">
        <authorList>
            <person name="de Groot N.N."/>
        </authorList>
    </citation>
    <scope>NUCLEOTIDE SEQUENCE [LARGE SCALE GENOMIC DNA]</scope>
    <source>
        <strain evidence="2 3">CGMCC 1.10457</strain>
    </source>
</reference>
<dbReference type="RefSeq" id="WP_089814952.1">
    <property type="nucleotide sequence ID" value="NZ_FOZK01000001.1"/>
</dbReference>
<sequence length="275" mass="29458">MTRPASAILVAGLCVLTGCGGFVGQPDADVADTVTPAPVPTVPTDTPQPSSDGGIDADSVAADHWRALDGRSHTARTSVRWRYPNGSTYDDTTVHRVGPDRERFHAVADYGRPRGAINRTGHELWYDGERSFYRVDSRDAGPVFRQIETEVAIQYPGASLIRGLFARLRPVDVRQTALGSTVVTGPVSGVYGLQGLSQFRDERNVTMAAHITPDGYVGRIAIGFDAIVRDRPVEAQLTIAFTDVGSTRVTEPAWVENVSGQSGTSTPVVGRPLGT</sequence>
<feature type="region of interest" description="Disordered" evidence="1">
    <location>
        <begin position="33"/>
        <end position="56"/>
    </location>
</feature>
<dbReference type="OrthoDB" id="237364at2157"/>
<proteinExistence type="predicted"/>
<dbReference type="AlphaFoldDB" id="A0A1I6KQ74"/>
<protein>
    <submittedName>
        <fullName evidence="2">Uncharacterized protein</fullName>
    </submittedName>
</protein>
<evidence type="ECO:0000256" key="1">
    <source>
        <dbReference type="SAM" id="MobiDB-lite"/>
    </source>
</evidence>
<evidence type="ECO:0000313" key="3">
    <source>
        <dbReference type="Proteomes" id="UP000199062"/>
    </source>
</evidence>
<dbReference type="PROSITE" id="PS51257">
    <property type="entry name" value="PROKAR_LIPOPROTEIN"/>
    <property type="match status" value="1"/>
</dbReference>
<dbReference type="STRING" id="767519.SAMN05216559_1281"/>
<organism evidence="2 3">
    <name type="scientific">Halomicrobium zhouii</name>
    <dbReference type="NCBI Taxonomy" id="767519"/>
    <lineage>
        <taxon>Archaea</taxon>
        <taxon>Methanobacteriati</taxon>
        <taxon>Methanobacteriota</taxon>
        <taxon>Stenosarchaea group</taxon>
        <taxon>Halobacteria</taxon>
        <taxon>Halobacteriales</taxon>
        <taxon>Haloarculaceae</taxon>
        <taxon>Halomicrobium</taxon>
    </lineage>
</organism>